<dbReference type="GO" id="GO:0009117">
    <property type="term" value="P:nucleotide metabolic process"/>
    <property type="evidence" value="ECO:0007669"/>
    <property type="project" value="UniProtKB-KW"/>
</dbReference>
<dbReference type="InterPro" id="IPR029001">
    <property type="entry name" value="ITPase-like_fam"/>
</dbReference>
<comment type="cofactor">
    <cofactor evidence="1">
        <name>Mn(2+)</name>
        <dbReference type="ChEBI" id="CHEBI:29035"/>
    </cofactor>
</comment>
<dbReference type="GO" id="GO:0046872">
    <property type="term" value="F:metal ion binding"/>
    <property type="evidence" value="ECO:0007669"/>
    <property type="project" value="UniProtKB-KW"/>
</dbReference>
<evidence type="ECO:0000256" key="2">
    <source>
        <dbReference type="ARBA" id="ARBA00001946"/>
    </source>
</evidence>
<evidence type="ECO:0000259" key="12">
    <source>
        <dbReference type="Pfam" id="PF01931"/>
    </source>
</evidence>
<dbReference type="GO" id="GO:0000166">
    <property type="term" value="F:nucleotide binding"/>
    <property type="evidence" value="ECO:0007669"/>
    <property type="project" value="UniProtKB-KW"/>
</dbReference>
<evidence type="ECO:0000256" key="1">
    <source>
        <dbReference type="ARBA" id="ARBA00001936"/>
    </source>
</evidence>
<evidence type="ECO:0000256" key="7">
    <source>
        <dbReference type="ARBA" id="ARBA00023080"/>
    </source>
</evidence>
<dbReference type="InterPro" id="IPR050299">
    <property type="entry name" value="YjjX_NTPase"/>
</dbReference>
<keyword evidence="7" id="KW-0546">Nucleotide metabolism</keyword>
<keyword evidence="5" id="KW-0378">Hydrolase</keyword>
<keyword evidence="14" id="KW-1185">Reference proteome</keyword>
<feature type="domain" description="Non-canonical purine NTP phosphatase/PRRC1" evidence="12">
    <location>
        <begin position="6"/>
        <end position="159"/>
    </location>
</feature>
<comment type="catalytic activity">
    <reaction evidence="11">
        <text>XTP + H2O = XDP + phosphate + H(+)</text>
        <dbReference type="Rhea" id="RHEA:28406"/>
        <dbReference type="ChEBI" id="CHEBI:15377"/>
        <dbReference type="ChEBI" id="CHEBI:15378"/>
        <dbReference type="ChEBI" id="CHEBI:43474"/>
        <dbReference type="ChEBI" id="CHEBI:59884"/>
        <dbReference type="ChEBI" id="CHEBI:61314"/>
        <dbReference type="EC" id="3.6.1.73"/>
    </reaction>
</comment>
<evidence type="ECO:0000313" key="14">
    <source>
        <dbReference type="Proteomes" id="UP000185746"/>
    </source>
</evidence>
<evidence type="ECO:0000313" key="13">
    <source>
        <dbReference type="EMBL" id="AOV07193.1"/>
    </source>
</evidence>
<dbReference type="InterPro" id="IPR026533">
    <property type="entry name" value="NTPase/PRRC1"/>
</dbReference>
<protein>
    <recommendedName>
        <fullName evidence="9">inosine/xanthosine triphosphatase</fullName>
        <ecNumber evidence="9">3.6.1.73</ecNumber>
    </recommendedName>
</protein>
<dbReference type="GO" id="GO:0103023">
    <property type="term" value="F:ITPase activity"/>
    <property type="evidence" value="ECO:0007669"/>
    <property type="project" value="UniProtKB-EC"/>
</dbReference>
<dbReference type="KEGG" id="surl:BI350_06325"/>
<dbReference type="RefSeq" id="WP_075527322.1">
    <property type="nucleotide sequence ID" value="NZ_CP017560.1"/>
</dbReference>
<evidence type="ECO:0000256" key="3">
    <source>
        <dbReference type="ARBA" id="ARBA00022723"/>
    </source>
</evidence>
<dbReference type="AlphaFoldDB" id="A0A1D8JET1"/>
<gene>
    <name evidence="13" type="ORF">BI350_06325</name>
</gene>
<evidence type="ECO:0000256" key="8">
    <source>
        <dbReference type="ARBA" id="ARBA00023211"/>
    </source>
</evidence>
<sequence>MDFIIGSTNQAKVQATKNVIWHYFPNAKITAVEASSGVDAQPFGDEETITGAINRARQVYSNEQNVIGIGLEGGVRLLGGAMYICNWGALVLPNEHVITAGGAQIPLPSEVANEIHQGKELGPVIDSYFRAKGLRQKEGAMGMFTAGAVTRIDLFAHILHLLIGQLQYHFENGTDGN</sequence>
<dbReference type="Pfam" id="PF01931">
    <property type="entry name" value="NTPase_I-T"/>
    <property type="match status" value="1"/>
</dbReference>
<evidence type="ECO:0000256" key="5">
    <source>
        <dbReference type="ARBA" id="ARBA00022801"/>
    </source>
</evidence>
<comment type="catalytic activity">
    <reaction evidence="10">
        <text>ITP + H2O = IDP + phosphate + H(+)</text>
        <dbReference type="Rhea" id="RHEA:28330"/>
        <dbReference type="ChEBI" id="CHEBI:15377"/>
        <dbReference type="ChEBI" id="CHEBI:15378"/>
        <dbReference type="ChEBI" id="CHEBI:43474"/>
        <dbReference type="ChEBI" id="CHEBI:58280"/>
        <dbReference type="ChEBI" id="CHEBI:61402"/>
        <dbReference type="EC" id="3.6.1.73"/>
    </reaction>
</comment>
<evidence type="ECO:0000256" key="6">
    <source>
        <dbReference type="ARBA" id="ARBA00022842"/>
    </source>
</evidence>
<dbReference type="SUPFAM" id="SSF52972">
    <property type="entry name" value="ITPase-like"/>
    <property type="match status" value="1"/>
</dbReference>
<evidence type="ECO:0000256" key="10">
    <source>
        <dbReference type="ARBA" id="ARBA00048174"/>
    </source>
</evidence>
<proteinExistence type="predicted"/>
<evidence type="ECO:0000256" key="11">
    <source>
        <dbReference type="ARBA" id="ARBA00048781"/>
    </source>
</evidence>
<keyword evidence="3" id="KW-0479">Metal-binding</keyword>
<comment type="cofactor">
    <cofactor evidence="2">
        <name>Mg(2+)</name>
        <dbReference type="ChEBI" id="CHEBI:18420"/>
    </cofactor>
</comment>
<name>A0A1D8JET1_9BACL</name>
<dbReference type="PANTHER" id="PTHR34699">
    <property type="match status" value="1"/>
</dbReference>
<keyword evidence="6" id="KW-0460">Magnesium</keyword>
<evidence type="ECO:0000256" key="9">
    <source>
        <dbReference type="ARBA" id="ARBA00038901"/>
    </source>
</evidence>
<dbReference type="PANTHER" id="PTHR34699:SF2">
    <property type="entry name" value="NON-CANONICAL PURINE NTP PHOSPHATASE_PRRC1 DOMAIN-CONTAINING PROTEIN"/>
    <property type="match status" value="1"/>
</dbReference>
<evidence type="ECO:0000256" key="4">
    <source>
        <dbReference type="ARBA" id="ARBA00022741"/>
    </source>
</evidence>
<keyword evidence="4" id="KW-0547">Nucleotide-binding</keyword>
<dbReference type="EMBL" id="CP017560">
    <property type="protein sequence ID" value="AOV07193.1"/>
    <property type="molecule type" value="Genomic_DNA"/>
</dbReference>
<dbReference type="Proteomes" id="UP000185746">
    <property type="component" value="Chromosome"/>
</dbReference>
<dbReference type="Gene3D" id="3.90.950.10">
    <property type="match status" value="1"/>
</dbReference>
<keyword evidence="8" id="KW-0464">Manganese</keyword>
<organism evidence="13 14">
    <name type="scientific">Sporosarcina ureilytica</name>
    <dbReference type="NCBI Taxonomy" id="298596"/>
    <lineage>
        <taxon>Bacteria</taxon>
        <taxon>Bacillati</taxon>
        <taxon>Bacillota</taxon>
        <taxon>Bacilli</taxon>
        <taxon>Bacillales</taxon>
        <taxon>Caryophanaceae</taxon>
        <taxon>Sporosarcina</taxon>
    </lineage>
</organism>
<reference evidence="13 14" key="1">
    <citation type="submission" date="2016-09" db="EMBL/GenBank/DDBJ databases">
        <title>Complete genome sequence of the Lysinibacillus sphaericus LMG 22257, a specie of Bacillus with ureolytic activity that can effectively biodeposit calcium carbonate.</title>
        <authorList>
            <person name="Yan W."/>
        </authorList>
    </citation>
    <scope>NUCLEOTIDE SEQUENCE [LARGE SCALE GENOMIC DNA]</scope>
    <source>
        <strain evidence="13 14">LMG 22257</strain>
    </source>
</reference>
<dbReference type="EC" id="3.6.1.73" evidence="9"/>
<accession>A0A1D8JET1</accession>